<dbReference type="GO" id="GO:0006457">
    <property type="term" value="P:protein folding"/>
    <property type="evidence" value="ECO:0007669"/>
    <property type="project" value="TreeGrafter"/>
</dbReference>
<organism evidence="7 8">
    <name type="scientific">Porphyridium purpureum</name>
    <name type="common">Red alga</name>
    <name type="synonym">Porphyridium cruentum</name>
    <dbReference type="NCBI Taxonomy" id="35688"/>
    <lineage>
        <taxon>Eukaryota</taxon>
        <taxon>Rhodophyta</taxon>
        <taxon>Bangiophyceae</taxon>
        <taxon>Porphyridiales</taxon>
        <taxon>Porphyridiaceae</taxon>
        <taxon>Porphyridium</taxon>
    </lineage>
</organism>
<dbReference type="Pfam" id="PF05180">
    <property type="entry name" value="zf-DNL"/>
    <property type="match status" value="1"/>
</dbReference>
<dbReference type="OrthoDB" id="5874at2759"/>
<feature type="region of interest" description="Disordered" evidence="5">
    <location>
        <begin position="46"/>
        <end position="75"/>
    </location>
</feature>
<dbReference type="GO" id="GO:0005739">
    <property type="term" value="C:mitochondrion"/>
    <property type="evidence" value="ECO:0007669"/>
    <property type="project" value="TreeGrafter"/>
</dbReference>
<evidence type="ECO:0000259" key="6">
    <source>
        <dbReference type="PROSITE" id="PS51501"/>
    </source>
</evidence>
<dbReference type="GO" id="GO:0008270">
    <property type="term" value="F:zinc ion binding"/>
    <property type="evidence" value="ECO:0007669"/>
    <property type="project" value="UniProtKB-KW"/>
</dbReference>
<reference evidence="8" key="1">
    <citation type="journal article" date="2019" name="Nat. Commun.">
        <title>Expansion of phycobilisome linker gene families in mesophilic red algae.</title>
        <authorList>
            <person name="Lee J."/>
            <person name="Kim D."/>
            <person name="Bhattacharya D."/>
            <person name="Yoon H.S."/>
        </authorList>
    </citation>
    <scope>NUCLEOTIDE SEQUENCE [LARGE SCALE GENOMIC DNA]</scope>
    <source>
        <strain evidence="8">CCMP 1328</strain>
    </source>
</reference>
<dbReference type="PROSITE" id="PS51501">
    <property type="entry name" value="ZF_DNL"/>
    <property type="match status" value="1"/>
</dbReference>
<evidence type="ECO:0000313" key="7">
    <source>
        <dbReference type="EMBL" id="KAA8496518.1"/>
    </source>
</evidence>
<keyword evidence="1" id="KW-0479">Metal-binding</keyword>
<keyword evidence="3" id="KW-0862">Zinc</keyword>
<dbReference type="OMA" id="ECPGCAN"/>
<keyword evidence="2 4" id="KW-0863">Zinc-finger</keyword>
<dbReference type="AlphaFoldDB" id="A0A5J4YZM1"/>
<dbReference type="InterPro" id="IPR007853">
    <property type="entry name" value="Znf_DNL-typ"/>
</dbReference>
<keyword evidence="8" id="KW-1185">Reference proteome</keyword>
<gene>
    <name evidence="7" type="ORF">FVE85_0247</name>
</gene>
<dbReference type="EMBL" id="VRMN01000002">
    <property type="protein sequence ID" value="KAA8496518.1"/>
    <property type="molecule type" value="Genomic_DNA"/>
</dbReference>
<evidence type="ECO:0000256" key="5">
    <source>
        <dbReference type="SAM" id="MobiDB-lite"/>
    </source>
</evidence>
<dbReference type="PANTHER" id="PTHR20922">
    <property type="entry name" value="DNL-TYPE ZINC FINGER PROTEIN"/>
    <property type="match status" value="1"/>
</dbReference>
<evidence type="ECO:0000256" key="1">
    <source>
        <dbReference type="ARBA" id="ARBA00022723"/>
    </source>
</evidence>
<dbReference type="GO" id="GO:0030150">
    <property type="term" value="P:protein import into mitochondrial matrix"/>
    <property type="evidence" value="ECO:0007669"/>
    <property type="project" value="TreeGrafter"/>
</dbReference>
<accession>A0A5J4YZM1</accession>
<dbReference type="Proteomes" id="UP000324585">
    <property type="component" value="Unassembled WGS sequence"/>
</dbReference>
<evidence type="ECO:0000256" key="3">
    <source>
        <dbReference type="ARBA" id="ARBA00022833"/>
    </source>
</evidence>
<feature type="domain" description="DNL-type" evidence="6">
    <location>
        <begin position="77"/>
        <end position="177"/>
    </location>
</feature>
<dbReference type="GO" id="GO:0051087">
    <property type="term" value="F:protein-folding chaperone binding"/>
    <property type="evidence" value="ECO:0007669"/>
    <property type="project" value="TreeGrafter"/>
</dbReference>
<name>A0A5J4YZM1_PORPP</name>
<evidence type="ECO:0000256" key="4">
    <source>
        <dbReference type="PROSITE-ProRule" id="PRU00834"/>
    </source>
</evidence>
<evidence type="ECO:0000256" key="2">
    <source>
        <dbReference type="ARBA" id="ARBA00022771"/>
    </source>
</evidence>
<comment type="caution">
    <text evidence="7">The sequence shown here is derived from an EMBL/GenBank/DDBJ whole genome shotgun (WGS) entry which is preliminary data.</text>
</comment>
<dbReference type="GO" id="GO:0050821">
    <property type="term" value="P:protein stabilization"/>
    <property type="evidence" value="ECO:0007669"/>
    <property type="project" value="TreeGrafter"/>
</dbReference>
<dbReference type="PANTHER" id="PTHR20922:SF13">
    <property type="entry name" value="DNL-TYPE ZINC FINGER PROTEIN"/>
    <property type="match status" value="1"/>
</dbReference>
<evidence type="ECO:0000313" key="8">
    <source>
        <dbReference type="Proteomes" id="UP000324585"/>
    </source>
</evidence>
<proteinExistence type="predicted"/>
<protein>
    <submittedName>
        <fullName evidence="7">DNL-type zinc finger protein</fullName>
    </submittedName>
</protein>
<dbReference type="InterPro" id="IPR024158">
    <property type="entry name" value="Mt_import_TIM15"/>
</dbReference>
<sequence length="187" mass="20747">MNHFAFVGPGLPQRCGTFGSRVQETRERRPFVPVRTFHRAPVGVLMQKGFGSNPDKLSQGGHDTTGQRKKSKASGPIGADQFLLAFTCNVCETRVARKIKKLAYNKGVVIVECPGCANRHLIADNLDWFHWLTDEQKNKTVEDFAREKGQTVVRRSVSADTEGLFEILPDAAMLNESTQVDDAESRG</sequence>